<protein>
    <submittedName>
        <fullName evidence="3">Uncharacterized protein</fullName>
    </submittedName>
</protein>
<gene>
    <name evidence="3" type="ORF">BRAFLDRAFT_124471</name>
</gene>
<accession>C3ZCQ7</accession>
<organism>
    <name type="scientific">Branchiostoma floridae</name>
    <name type="common">Florida lancelet</name>
    <name type="synonym">Amphioxus</name>
    <dbReference type="NCBI Taxonomy" id="7739"/>
    <lineage>
        <taxon>Eukaryota</taxon>
        <taxon>Metazoa</taxon>
        <taxon>Chordata</taxon>
        <taxon>Cephalochordata</taxon>
        <taxon>Leptocardii</taxon>
        <taxon>Amphioxiformes</taxon>
        <taxon>Branchiostomatidae</taxon>
        <taxon>Branchiostoma</taxon>
    </lineage>
</organism>
<feature type="region of interest" description="Disordered" evidence="1">
    <location>
        <begin position="23"/>
        <end position="54"/>
    </location>
</feature>
<feature type="signal peptide" evidence="2">
    <location>
        <begin position="1"/>
        <end position="21"/>
    </location>
</feature>
<dbReference type="AlphaFoldDB" id="C3ZCQ7"/>
<proteinExistence type="predicted"/>
<reference evidence="3" key="1">
    <citation type="journal article" date="2008" name="Nature">
        <title>The amphioxus genome and the evolution of the chordate karyotype.</title>
        <authorList>
            <consortium name="US DOE Joint Genome Institute (JGI-PGF)"/>
            <person name="Putnam N.H."/>
            <person name="Butts T."/>
            <person name="Ferrier D.E.K."/>
            <person name="Furlong R.F."/>
            <person name="Hellsten U."/>
            <person name="Kawashima T."/>
            <person name="Robinson-Rechavi M."/>
            <person name="Shoguchi E."/>
            <person name="Terry A."/>
            <person name="Yu J.-K."/>
            <person name="Benito-Gutierrez E.L."/>
            <person name="Dubchak I."/>
            <person name="Garcia-Fernandez J."/>
            <person name="Gibson-Brown J.J."/>
            <person name="Grigoriev I.V."/>
            <person name="Horton A.C."/>
            <person name="de Jong P.J."/>
            <person name="Jurka J."/>
            <person name="Kapitonov V.V."/>
            <person name="Kohara Y."/>
            <person name="Kuroki Y."/>
            <person name="Lindquist E."/>
            <person name="Lucas S."/>
            <person name="Osoegawa K."/>
            <person name="Pennacchio L.A."/>
            <person name="Salamov A.A."/>
            <person name="Satou Y."/>
            <person name="Sauka-Spengler T."/>
            <person name="Schmutz J."/>
            <person name="Shin-I T."/>
            <person name="Toyoda A."/>
            <person name="Bronner-Fraser M."/>
            <person name="Fujiyama A."/>
            <person name="Holland L.Z."/>
            <person name="Holland P.W.H."/>
            <person name="Satoh N."/>
            <person name="Rokhsar D.S."/>
        </authorList>
    </citation>
    <scope>NUCLEOTIDE SEQUENCE [LARGE SCALE GENOMIC DNA]</scope>
    <source>
        <strain evidence="3">S238N-H82</strain>
        <tissue evidence="3">Testes</tissue>
    </source>
</reference>
<dbReference type="InParanoid" id="C3ZCQ7"/>
<sequence>MANKTVMTMLCLLSLLHVAKNDPQNESDGDQLCSNTEENREHLYTDPDSLQDLPQTCTKTVNRQSRDAKSEDHLIRSFEDWRFAEDQLLLRTFPLDPEKKNYVRQVRDAVFSVVEPTPFNTRVKLVAASDEVLQI</sequence>
<name>C3ZCQ7_BRAFL</name>
<feature type="chain" id="PRO_5002936602" evidence="2">
    <location>
        <begin position="22"/>
        <end position="135"/>
    </location>
</feature>
<keyword evidence="2" id="KW-0732">Signal</keyword>
<dbReference type="EMBL" id="GG666608">
    <property type="protein sequence ID" value="EEN49761.1"/>
    <property type="molecule type" value="Genomic_DNA"/>
</dbReference>
<evidence type="ECO:0000256" key="2">
    <source>
        <dbReference type="SAM" id="SignalP"/>
    </source>
</evidence>
<feature type="compositionally biased region" description="Polar residues" evidence="1">
    <location>
        <begin position="23"/>
        <end position="36"/>
    </location>
</feature>
<evidence type="ECO:0000313" key="3">
    <source>
        <dbReference type="EMBL" id="EEN49761.1"/>
    </source>
</evidence>
<evidence type="ECO:0000256" key="1">
    <source>
        <dbReference type="SAM" id="MobiDB-lite"/>
    </source>
</evidence>